<reference evidence="1" key="1">
    <citation type="submission" date="2021-02" db="EMBL/GenBank/DDBJ databases">
        <authorList>
            <consortium name="DOE Joint Genome Institute"/>
            <person name="Ahrendt S."/>
            <person name="Looney B.P."/>
            <person name="Miyauchi S."/>
            <person name="Morin E."/>
            <person name="Drula E."/>
            <person name="Courty P.E."/>
            <person name="Chicoki N."/>
            <person name="Fauchery L."/>
            <person name="Kohler A."/>
            <person name="Kuo A."/>
            <person name="Labutti K."/>
            <person name="Pangilinan J."/>
            <person name="Lipzen A."/>
            <person name="Riley R."/>
            <person name="Andreopoulos W."/>
            <person name="He G."/>
            <person name="Johnson J."/>
            <person name="Barry K.W."/>
            <person name="Grigoriev I.V."/>
            <person name="Nagy L."/>
            <person name="Hibbett D."/>
            <person name="Henrissat B."/>
            <person name="Matheny P.B."/>
            <person name="Labbe J."/>
            <person name="Martin F."/>
        </authorList>
    </citation>
    <scope>NUCLEOTIDE SEQUENCE</scope>
    <source>
        <strain evidence="1">EC-137</strain>
    </source>
</reference>
<accession>A0ACB8Q9A5</accession>
<protein>
    <submittedName>
        <fullName evidence="1">Guanine deaminase</fullName>
    </submittedName>
</protein>
<proteinExistence type="predicted"/>
<evidence type="ECO:0000313" key="2">
    <source>
        <dbReference type="Proteomes" id="UP000814128"/>
    </source>
</evidence>
<dbReference type="EMBL" id="MU273786">
    <property type="protein sequence ID" value="KAI0028158.1"/>
    <property type="molecule type" value="Genomic_DNA"/>
</dbReference>
<comment type="caution">
    <text evidence="1">The sequence shown here is derived from an EMBL/GenBank/DDBJ whole genome shotgun (WGS) entry which is preliminary data.</text>
</comment>
<sequence>MTNAPLRTVFYGPVISSKDLTAYHAWPRCVLCVGADGHIAWIEHDVAPSDLQTVLETNGSADANFIELRAGEFLLPGFVDTHTHAPQVPNIGSGQQYTLLEWLQHVTFPMEEQFADVSFAHTSYKDVVRRIIDSGTTTCCYYSTLHLDATKALADVVHAAGQRAFVGKCNMDVNDLCATYVESDAAASLRDTDNLIAYIRALPHDLVRPVLTPRFALSCSRQLLSALGERARADRSLLVQTHIDENIGEIQAVHNTFPECSSYAAVYDKYNLLGQHTVLAHAVHLTDAELELIKERRSGVAHCPTSNFNLNSGICNVGRLLDNGINARLVGLGTDISGGFSTSILTEIRHASIASKALLMHTGSESQRHTDSTFEGKPLGVAACLHLATLGGARVCGLGERVGKFAPGYAFDALLVSVRTDAGNPRLWGVEQDRELGIKRLGHILDSMLERFLFTGDDRNILRVYVQGKCIGGAAWR</sequence>
<dbReference type="Proteomes" id="UP000814128">
    <property type="component" value="Unassembled WGS sequence"/>
</dbReference>
<organism evidence="1 2">
    <name type="scientific">Vararia minispora EC-137</name>
    <dbReference type="NCBI Taxonomy" id="1314806"/>
    <lineage>
        <taxon>Eukaryota</taxon>
        <taxon>Fungi</taxon>
        <taxon>Dikarya</taxon>
        <taxon>Basidiomycota</taxon>
        <taxon>Agaricomycotina</taxon>
        <taxon>Agaricomycetes</taxon>
        <taxon>Russulales</taxon>
        <taxon>Lachnocladiaceae</taxon>
        <taxon>Vararia</taxon>
    </lineage>
</organism>
<keyword evidence="2" id="KW-1185">Reference proteome</keyword>
<reference evidence="1" key="2">
    <citation type="journal article" date="2022" name="New Phytol.">
        <title>Evolutionary transition to the ectomycorrhizal habit in the genomes of a hyperdiverse lineage of mushroom-forming fungi.</title>
        <authorList>
            <person name="Looney B."/>
            <person name="Miyauchi S."/>
            <person name="Morin E."/>
            <person name="Drula E."/>
            <person name="Courty P.E."/>
            <person name="Kohler A."/>
            <person name="Kuo A."/>
            <person name="LaButti K."/>
            <person name="Pangilinan J."/>
            <person name="Lipzen A."/>
            <person name="Riley R."/>
            <person name="Andreopoulos W."/>
            <person name="He G."/>
            <person name="Johnson J."/>
            <person name="Nolan M."/>
            <person name="Tritt A."/>
            <person name="Barry K.W."/>
            <person name="Grigoriev I.V."/>
            <person name="Nagy L.G."/>
            <person name="Hibbett D."/>
            <person name="Henrissat B."/>
            <person name="Matheny P.B."/>
            <person name="Labbe J."/>
            <person name="Martin F.M."/>
        </authorList>
    </citation>
    <scope>NUCLEOTIDE SEQUENCE</scope>
    <source>
        <strain evidence="1">EC-137</strain>
    </source>
</reference>
<gene>
    <name evidence="1" type="ORF">K488DRAFT_80811</name>
</gene>
<evidence type="ECO:0000313" key="1">
    <source>
        <dbReference type="EMBL" id="KAI0028158.1"/>
    </source>
</evidence>
<name>A0ACB8Q9A5_9AGAM</name>